<keyword evidence="5" id="KW-0862">Zinc</keyword>
<keyword evidence="2" id="KW-0479">Metal-binding</keyword>
<evidence type="ECO:0000256" key="8">
    <source>
        <dbReference type="SAM" id="MobiDB-lite"/>
    </source>
</evidence>
<proteinExistence type="predicted"/>
<feature type="region of interest" description="Disordered" evidence="8">
    <location>
        <begin position="377"/>
        <end position="403"/>
    </location>
</feature>
<name>A0A8H6J7U8_9PEZI</name>
<keyword evidence="3" id="KW-0677">Repeat</keyword>
<dbReference type="InterPro" id="IPR036236">
    <property type="entry name" value="Znf_C2H2_sf"/>
</dbReference>
<dbReference type="GO" id="GO:0000978">
    <property type="term" value="F:RNA polymerase II cis-regulatory region sequence-specific DNA binding"/>
    <property type="evidence" value="ECO:0007669"/>
    <property type="project" value="TreeGrafter"/>
</dbReference>
<dbReference type="FunFam" id="3.30.160.60:FF:000031">
    <property type="entry name" value="GLI family zinc finger 3"/>
    <property type="match status" value="1"/>
</dbReference>
<dbReference type="Proteomes" id="UP000652219">
    <property type="component" value="Unassembled WGS sequence"/>
</dbReference>
<sequence>MPRDSTPPESPLSSMDNSDASEDEAHDYEDESLLRPSKRQKLGAASTTSPAIVHETEHDPELEPDPIAGMSDVSSDTSGDIPSSPINARLDEEDFQEQVTVCAWEGCDAGDLGNMDKLVEHIHNDHIESRQKKYTCEWNGCNRKSMAHASGYALKAHMRSHTREKPFYCYLPGLTLRQEPVRIFIANLNAECDRSFTRSDALAKHMRTVHETEALRPSDPVPKSMQSGPTGKGKLKIIIKTPQSHAAGQDDAIDDGADDDELSADLFTPLTGEQGFTPEELKMPLERLYKLCRFQVKWAQEESTKLLEEVKYWEKQYNEQWQEKEVLLSQVIKSEIDWHERRQAVLSGAADVQVLGVIESSEGKDGVAIATNGDAPEAVSQKTPAEDTAIANGSISTEIAAEG</sequence>
<comment type="subcellular location">
    <subcellularLocation>
        <location evidence="1">Nucleus</location>
    </subcellularLocation>
</comment>
<dbReference type="PANTHER" id="PTHR45718">
    <property type="entry name" value="TRANSCRIPTIONAL ACTIVATOR CUBITUS INTERRUPTUS"/>
    <property type="match status" value="1"/>
</dbReference>
<dbReference type="Gene3D" id="3.30.160.60">
    <property type="entry name" value="Classic Zinc Finger"/>
    <property type="match status" value="3"/>
</dbReference>
<dbReference type="PANTHER" id="PTHR45718:SF4">
    <property type="entry name" value="TRANSCRIPTIONAL ACTIVATOR CUBITUS INTERRUPTUS"/>
    <property type="match status" value="1"/>
</dbReference>
<evidence type="ECO:0000256" key="3">
    <source>
        <dbReference type="ARBA" id="ARBA00022737"/>
    </source>
</evidence>
<keyword evidence="11" id="KW-1185">Reference proteome</keyword>
<accession>A0A8H6J7U8</accession>
<dbReference type="FunFam" id="3.30.160.60:FF:000201">
    <property type="entry name" value="C2H2 finger domain protein (Gli3)"/>
    <property type="match status" value="1"/>
</dbReference>
<feature type="compositionally biased region" description="Polar residues" evidence="8">
    <location>
        <begin position="72"/>
        <end position="86"/>
    </location>
</feature>
<evidence type="ECO:0000256" key="7">
    <source>
        <dbReference type="PROSITE-ProRule" id="PRU00042"/>
    </source>
</evidence>
<dbReference type="InterPro" id="IPR013087">
    <property type="entry name" value="Znf_C2H2_type"/>
</dbReference>
<feature type="domain" description="C2H2-type" evidence="9">
    <location>
        <begin position="184"/>
        <end position="215"/>
    </location>
</feature>
<keyword evidence="4 7" id="KW-0863">Zinc-finger</keyword>
<dbReference type="GO" id="GO:0008270">
    <property type="term" value="F:zinc ion binding"/>
    <property type="evidence" value="ECO:0007669"/>
    <property type="project" value="UniProtKB-KW"/>
</dbReference>
<feature type="region of interest" description="Disordered" evidence="8">
    <location>
        <begin position="1"/>
        <end position="87"/>
    </location>
</feature>
<dbReference type="SUPFAM" id="SSF57667">
    <property type="entry name" value="beta-beta-alpha zinc fingers"/>
    <property type="match status" value="1"/>
</dbReference>
<organism evidence="10 11">
    <name type="scientific">Colletotrichum sojae</name>
    <dbReference type="NCBI Taxonomy" id="2175907"/>
    <lineage>
        <taxon>Eukaryota</taxon>
        <taxon>Fungi</taxon>
        <taxon>Dikarya</taxon>
        <taxon>Ascomycota</taxon>
        <taxon>Pezizomycotina</taxon>
        <taxon>Sordariomycetes</taxon>
        <taxon>Hypocreomycetidae</taxon>
        <taxon>Glomerellales</taxon>
        <taxon>Glomerellaceae</taxon>
        <taxon>Colletotrichum</taxon>
        <taxon>Colletotrichum orchidearum species complex</taxon>
    </lineage>
</organism>
<dbReference type="InterPro" id="IPR043359">
    <property type="entry name" value="GLI-like"/>
</dbReference>
<dbReference type="AlphaFoldDB" id="A0A8H6J7U8"/>
<evidence type="ECO:0000256" key="6">
    <source>
        <dbReference type="ARBA" id="ARBA00023242"/>
    </source>
</evidence>
<dbReference type="PROSITE" id="PS50157">
    <property type="entry name" value="ZINC_FINGER_C2H2_2"/>
    <property type="match status" value="1"/>
</dbReference>
<comment type="caution">
    <text evidence="10">The sequence shown here is derived from an EMBL/GenBank/DDBJ whole genome shotgun (WGS) entry which is preliminary data.</text>
</comment>
<evidence type="ECO:0000256" key="5">
    <source>
        <dbReference type="ARBA" id="ARBA00022833"/>
    </source>
</evidence>
<dbReference type="EMBL" id="WIGN01000123">
    <property type="protein sequence ID" value="KAF6808134.1"/>
    <property type="molecule type" value="Genomic_DNA"/>
</dbReference>
<evidence type="ECO:0000256" key="2">
    <source>
        <dbReference type="ARBA" id="ARBA00022723"/>
    </source>
</evidence>
<gene>
    <name evidence="10" type="ORF">CSOJ01_07740</name>
</gene>
<dbReference type="SMART" id="SM00355">
    <property type="entry name" value="ZnF_C2H2"/>
    <property type="match status" value="3"/>
</dbReference>
<reference evidence="10 11" key="1">
    <citation type="journal article" date="2020" name="Phytopathology">
        <title>Genome Sequence Resources of Colletotrichum truncatum, C. plurivorum, C. musicola, and C. sojae: Four Species Pathogenic to Soybean (Glycine max).</title>
        <authorList>
            <person name="Rogerio F."/>
            <person name="Boufleur T.R."/>
            <person name="Ciampi-Guillardi M."/>
            <person name="Sukno S.A."/>
            <person name="Thon M.R."/>
            <person name="Massola Junior N.S."/>
            <person name="Baroncelli R."/>
        </authorList>
    </citation>
    <scope>NUCLEOTIDE SEQUENCE [LARGE SCALE GENOMIC DNA]</scope>
    <source>
        <strain evidence="10 11">LFN0009</strain>
    </source>
</reference>
<evidence type="ECO:0000313" key="11">
    <source>
        <dbReference type="Proteomes" id="UP000652219"/>
    </source>
</evidence>
<evidence type="ECO:0000313" key="10">
    <source>
        <dbReference type="EMBL" id="KAF6808134.1"/>
    </source>
</evidence>
<evidence type="ECO:0000256" key="1">
    <source>
        <dbReference type="ARBA" id="ARBA00004123"/>
    </source>
</evidence>
<keyword evidence="6" id="KW-0539">Nucleus</keyword>
<protein>
    <recommendedName>
        <fullName evidence="9">C2H2-type domain-containing protein</fullName>
    </recommendedName>
</protein>
<dbReference type="GO" id="GO:0005634">
    <property type="term" value="C:nucleus"/>
    <property type="evidence" value="ECO:0007669"/>
    <property type="project" value="UniProtKB-SubCell"/>
</dbReference>
<evidence type="ECO:0000259" key="9">
    <source>
        <dbReference type="PROSITE" id="PS50157"/>
    </source>
</evidence>
<evidence type="ECO:0000256" key="4">
    <source>
        <dbReference type="ARBA" id="ARBA00022771"/>
    </source>
</evidence>
<feature type="region of interest" description="Disordered" evidence="8">
    <location>
        <begin position="210"/>
        <end position="231"/>
    </location>
</feature>
<feature type="compositionally biased region" description="Acidic residues" evidence="8">
    <location>
        <begin position="19"/>
        <end position="31"/>
    </location>
</feature>
<dbReference type="GO" id="GO:0000981">
    <property type="term" value="F:DNA-binding transcription factor activity, RNA polymerase II-specific"/>
    <property type="evidence" value="ECO:0007669"/>
    <property type="project" value="TreeGrafter"/>
</dbReference>